<dbReference type="PANTHER" id="PTHR47987">
    <property type="entry name" value="OS08G0249100 PROTEIN"/>
    <property type="match status" value="1"/>
</dbReference>
<dbReference type="Proteomes" id="UP001345219">
    <property type="component" value="Chromosome 2"/>
</dbReference>
<name>A0AAN7JU45_9MYRT</name>
<proteinExistence type="predicted"/>
<gene>
    <name evidence="1" type="ORF">SAY87_002238</name>
</gene>
<dbReference type="AlphaFoldDB" id="A0AAN7JU45"/>
<reference evidence="1 2" key="1">
    <citation type="journal article" date="2023" name="Hortic Res">
        <title>Pangenome of water caltrop reveals structural variations and asymmetric subgenome divergence after allopolyploidization.</title>
        <authorList>
            <person name="Zhang X."/>
            <person name="Chen Y."/>
            <person name="Wang L."/>
            <person name="Yuan Y."/>
            <person name="Fang M."/>
            <person name="Shi L."/>
            <person name="Lu R."/>
            <person name="Comes H.P."/>
            <person name="Ma Y."/>
            <person name="Chen Y."/>
            <person name="Huang G."/>
            <person name="Zhou Y."/>
            <person name="Zheng Z."/>
            <person name="Qiu Y."/>
        </authorList>
    </citation>
    <scope>NUCLEOTIDE SEQUENCE [LARGE SCALE GENOMIC DNA]</scope>
    <source>
        <tissue evidence="1">Roots</tissue>
    </source>
</reference>
<dbReference type="EMBL" id="JAXIOK010000015">
    <property type="protein sequence ID" value="KAK4754134.1"/>
    <property type="molecule type" value="Genomic_DNA"/>
</dbReference>
<organism evidence="1 2">
    <name type="scientific">Trapa incisa</name>
    <dbReference type="NCBI Taxonomy" id="236973"/>
    <lineage>
        <taxon>Eukaryota</taxon>
        <taxon>Viridiplantae</taxon>
        <taxon>Streptophyta</taxon>
        <taxon>Embryophyta</taxon>
        <taxon>Tracheophyta</taxon>
        <taxon>Spermatophyta</taxon>
        <taxon>Magnoliopsida</taxon>
        <taxon>eudicotyledons</taxon>
        <taxon>Gunneridae</taxon>
        <taxon>Pentapetalae</taxon>
        <taxon>rosids</taxon>
        <taxon>malvids</taxon>
        <taxon>Myrtales</taxon>
        <taxon>Lythraceae</taxon>
        <taxon>Trapa</taxon>
    </lineage>
</organism>
<accession>A0AAN7JU45</accession>
<sequence length="100" mass="11283">MVSSVFFPQPTQSSKWIINEKSDVFRLWGAAARAHNRSGRRAVDSSRQSLVMWAKPLLDTKNMKDLADPRLGDAYDTTGEMKRALFNVHPPPLHHATGHE</sequence>
<dbReference type="InterPro" id="IPR046958">
    <property type="entry name" value="RBK1/2/STUNTED"/>
</dbReference>
<protein>
    <submittedName>
        <fullName evidence="1">Uncharacterized protein</fullName>
    </submittedName>
</protein>
<keyword evidence="2" id="KW-1185">Reference proteome</keyword>
<evidence type="ECO:0000313" key="1">
    <source>
        <dbReference type="EMBL" id="KAK4754134.1"/>
    </source>
</evidence>
<evidence type="ECO:0000313" key="2">
    <source>
        <dbReference type="Proteomes" id="UP001345219"/>
    </source>
</evidence>
<comment type="caution">
    <text evidence="1">The sequence shown here is derived from an EMBL/GenBank/DDBJ whole genome shotgun (WGS) entry which is preliminary data.</text>
</comment>
<dbReference type="PANTHER" id="PTHR47987:SF7">
    <property type="entry name" value="PROTEIN KINASE SUPERFAMILY PROTEIN"/>
    <property type="match status" value="1"/>
</dbReference>